<dbReference type="Proteomes" id="UP000245514">
    <property type="component" value="Unassembled WGS sequence"/>
</dbReference>
<proteinExistence type="predicted"/>
<keyword evidence="5" id="KW-1185">Reference proteome</keyword>
<accession>A0ABX5LAW8</accession>
<keyword evidence="4" id="KW-0645">Protease</keyword>
<evidence type="ECO:0000256" key="2">
    <source>
        <dbReference type="SAM" id="Phobius"/>
    </source>
</evidence>
<keyword evidence="2" id="KW-0812">Transmembrane</keyword>
<feature type="domain" description="CAAX prenyl protease 2/Lysostaphin resistance protein A-like" evidence="3">
    <location>
        <begin position="213"/>
        <end position="307"/>
    </location>
</feature>
<feature type="transmembrane region" description="Helical" evidence="2">
    <location>
        <begin position="274"/>
        <end position="290"/>
    </location>
</feature>
<protein>
    <submittedName>
        <fullName evidence="4">CPBP family intramembrane metalloprotease</fullName>
    </submittedName>
</protein>
<feature type="compositionally biased region" description="Low complexity" evidence="1">
    <location>
        <begin position="26"/>
        <end position="63"/>
    </location>
</feature>
<feature type="transmembrane region" description="Helical" evidence="2">
    <location>
        <begin position="210"/>
        <end position="232"/>
    </location>
</feature>
<sequence length="337" mass="37385">MSSQPPQGPPSPQDSQPPYGQPPYGQPQHQPQYQPGQGQYQPQQYPAHPQFQHQGQFGQQGQFQPPPHQPQGKPKRFPHPVAQLGGFTWWDLVATIAYVLLLFIGLGALILFIPGVAPLFNGNEPLANVVVLLFTYAVVAVLAMIALGNELWKSFKTFRWYPWAKYLCIPGLWLGTILVNILIQLLWTAISGDTPTQSQNQQMAEGLASAVPWWLIGLAIVPLGPLVEEFFFRHLMIGKLSRWVNQWVLMVGSSVLFMFLHFVGAGEMPSVSTGAPYLVMGLVFGIAYILSGKSIAYSWILHMFNNGVALLLMYTLQANGAPDVPPSTLWMGWLMHA</sequence>
<evidence type="ECO:0000313" key="5">
    <source>
        <dbReference type="Proteomes" id="UP000245514"/>
    </source>
</evidence>
<dbReference type="InterPro" id="IPR052710">
    <property type="entry name" value="CAAX_protease"/>
</dbReference>
<dbReference type="EMBL" id="QFWG01000004">
    <property type="protein sequence ID" value="PWI28017.1"/>
    <property type="molecule type" value="Genomic_DNA"/>
</dbReference>
<evidence type="ECO:0000313" key="4">
    <source>
        <dbReference type="EMBL" id="PWI28017.1"/>
    </source>
</evidence>
<gene>
    <name evidence="4" type="ORF">CAY35_04695</name>
</gene>
<feature type="region of interest" description="Disordered" evidence="1">
    <location>
        <begin position="1"/>
        <end position="77"/>
    </location>
</feature>
<evidence type="ECO:0000259" key="3">
    <source>
        <dbReference type="Pfam" id="PF02517"/>
    </source>
</evidence>
<feature type="transmembrane region" description="Helical" evidence="2">
    <location>
        <begin position="244"/>
        <end position="262"/>
    </location>
</feature>
<name>A0ABX5LAW8_9MICC</name>
<feature type="transmembrane region" description="Helical" evidence="2">
    <location>
        <begin position="167"/>
        <end position="190"/>
    </location>
</feature>
<dbReference type="InterPro" id="IPR003675">
    <property type="entry name" value="Rce1/LyrA-like_dom"/>
</dbReference>
<keyword evidence="4" id="KW-0482">Metalloprotease</keyword>
<dbReference type="GO" id="GO:0008237">
    <property type="term" value="F:metallopeptidase activity"/>
    <property type="evidence" value="ECO:0007669"/>
    <property type="project" value="UniProtKB-KW"/>
</dbReference>
<dbReference type="PANTHER" id="PTHR36435:SF1">
    <property type="entry name" value="CAAX AMINO TERMINAL PROTEASE FAMILY PROTEIN"/>
    <property type="match status" value="1"/>
</dbReference>
<keyword evidence="2" id="KW-1133">Transmembrane helix</keyword>
<feature type="transmembrane region" description="Helical" evidence="2">
    <location>
        <begin position="297"/>
        <end position="316"/>
    </location>
</feature>
<evidence type="ECO:0000256" key="1">
    <source>
        <dbReference type="SAM" id="MobiDB-lite"/>
    </source>
</evidence>
<keyword evidence="2" id="KW-0472">Membrane</keyword>
<keyword evidence="4" id="KW-0378">Hydrolase</keyword>
<organism evidence="4 5">
    <name type="scientific">Pseudoglutamicibacter cumminsii</name>
    <dbReference type="NCBI Taxonomy" id="156979"/>
    <lineage>
        <taxon>Bacteria</taxon>
        <taxon>Bacillati</taxon>
        <taxon>Actinomycetota</taxon>
        <taxon>Actinomycetes</taxon>
        <taxon>Micrococcales</taxon>
        <taxon>Micrococcaceae</taxon>
        <taxon>Pseudoglutamicibacter</taxon>
    </lineage>
</organism>
<reference evidence="4 5" key="1">
    <citation type="submission" date="2018-05" db="EMBL/GenBank/DDBJ databases">
        <title>Draft Genome Sequence of Arthrobacter cumminsii IME1328, Isolated from a Patient Who Suffered from Foot Ulcers in China.</title>
        <authorList>
            <person name="Li M."/>
            <person name="Jiang Z."/>
            <person name="Sun Q."/>
            <person name="Tong Y."/>
        </authorList>
    </citation>
    <scope>NUCLEOTIDE SEQUENCE [LARGE SCALE GENOMIC DNA]</scope>
    <source>
        <strain evidence="4 5">IME1328</strain>
    </source>
</reference>
<dbReference type="RefSeq" id="WP_109303529.1">
    <property type="nucleotide sequence ID" value="NZ_QFWG01000004.1"/>
</dbReference>
<feature type="transmembrane region" description="Helical" evidence="2">
    <location>
        <begin position="125"/>
        <end position="147"/>
    </location>
</feature>
<dbReference type="PANTHER" id="PTHR36435">
    <property type="entry name" value="SLR1288 PROTEIN"/>
    <property type="match status" value="1"/>
</dbReference>
<comment type="caution">
    <text evidence="4">The sequence shown here is derived from an EMBL/GenBank/DDBJ whole genome shotgun (WGS) entry which is preliminary data.</text>
</comment>
<feature type="transmembrane region" description="Helical" evidence="2">
    <location>
        <begin position="92"/>
        <end position="113"/>
    </location>
</feature>
<dbReference type="Pfam" id="PF02517">
    <property type="entry name" value="Rce1-like"/>
    <property type="match status" value="1"/>
</dbReference>
<feature type="compositionally biased region" description="Pro residues" evidence="1">
    <location>
        <begin position="1"/>
        <end position="12"/>
    </location>
</feature>